<comment type="caution">
    <text evidence="1">The sequence shown here is derived from an EMBL/GenBank/DDBJ whole genome shotgun (WGS) entry which is preliminary data.</text>
</comment>
<name>A0A0G0ES15_UNCC3</name>
<dbReference type="EMBL" id="LBQB01000001">
    <property type="protein sequence ID" value="KKP70157.1"/>
    <property type="molecule type" value="Genomic_DNA"/>
</dbReference>
<protein>
    <submittedName>
        <fullName evidence="1">Uncharacterized protein</fullName>
    </submittedName>
</protein>
<sequence>MTLHEELRYLETLILHVNAMFVANNEVSGCHSSGCVFWAEQYRVVAIRIEKIRSLLSLQMPHMYSFSCFRSSCMHWVEMTNSAWPTRSLQLAKTNKSYFYVPDGWDEIIEDNVTPLWQKLRPEENGFFHLDGFS</sequence>
<dbReference type="AlphaFoldDB" id="A0A0G0ES15"/>
<organism evidence="1 2">
    <name type="scientific">candidate division CPR3 bacterium GW2011_GWF2_35_18</name>
    <dbReference type="NCBI Taxonomy" id="1618350"/>
    <lineage>
        <taxon>Bacteria</taxon>
        <taxon>Bacteria division CPR3</taxon>
    </lineage>
</organism>
<gene>
    <name evidence="1" type="ORF">UR67_C0001G0066</name>
</gene>
<evidence type="ECO:0000313" key="1">
    <source>
        <dbReference type="EMBL" id="KKP70157.1"/>
    </source>
</evidence>
<accession>A0A0G0ES15</accession>
<proteinExistence type="predicted"/>
<evidence type="ECO:0000313" key="2">
    <source>
        <dbReference type="Proteomes" id="UP000034581"/>
    </source>
</evidence>
<reference evidence="1 2" key="1">
    <citation type="journal article" date="2015" name="Nature">
        <title>rRNA introns, odd ribosomes, and small enigmatic genomes across a large radiation of phyla.</title>
        <authorList>
            <person name="Brown C.T."/>
            <person name="Hug L.A."/>
            <person name="Thomas B.C."/>
            <person name="Sharon I."/>
            <person name="Castelle C.J."/>
            <person name="Singh A."/>
            <person name="Wilkins M.J."/>
            <person name="Williams K.H."/>
            <person name="Banfield J.F."/>
        </authorList>
    </citation>
    <scope>NUCLEOTIDE SEQUENCE [LARGE SCALE GENOMIC DNA]</scope>
</reference>
<dbReference type="Proteomes" id="UP000034581">
    <property type="component" value="Unassembled WGS sequence"/>
</dbReference>